<keyword evidence="5" id="KW-0732">Signal</keyword>
<dbReference type="FunFam" id="2.10.25.10:FF:000391">
    <property type="entry name" value="Weary, isoform C"/>
    <property type="match status" value="1"/>
</dbReference>
<feature type="domain" description="EGF-like" evidence="13">
    <location>
        <begin position="2"/>
        <end position="38"/>
    </location>
</feature>
<accession>C3Z8D5</accession>
<name>C3Z8D5_BRAFL</name>
<dbReference type="PROSITE" id="PS00022">
    <property type="entry name" value="EGF_1"/>
    <property type="match status" value="1"/>
</dbReference>
<dbReference type="InterPro" id="IPR000742">
    <property type="entry name" value="EGF"/>
</dbReference>
<evidence type="ECO:0000256" key="7">
    <source>
        <dbReference type="ARBA" id="ARBA00022837"/>
    </source>
</evidence>
<evidence type="ECO:0000256" key="6">
    <source>
        <dbReference type="ARBA" id="ARBA00022737"/>
    </source>
</evidence>
<dbReference type="PROSITE" id="PS50026">
    <property type="entry name" value="EGF_3"/>
    <property type="match status" value="4"/>
</dbReference>
<keyword evidence="11" id="KW-0325">Glycoprotein</keyword>
<evidence type="ECO:0000256" key="5">
    <source>
        <dbReference type="ARBA" id="ARBA00022729"/>
    </source>
</evidence>
<proteinExistence type="predicted"/>
<dbReference type="FunFam" id="2.10.25.10:FF:000653">
    <property type="entry name" value="Putative Fibrillin-1"/>
    <property type="match status" value="2"/>
</dbReference>
<dbReference type="SMART" id="SM00181">
    <property type="entry name" value="EGF"/>
    <property type="match status" value="4"/>
</dbReference>
<sequence>LDIDECLTDPCDQNADCENSEGSFSCACREGFEGDGFECTDVDECDSGPCQNEAECVDRVNGYTCICTSGWQGANCEEDINECSQGKCHINAACTNLEGSYTCVCNEGYYDNGLTQEQLVYVDECSPNQCGNIYADVENRVCRNTPGSFSCNCRPGYTDVDGTYSCESDPCQNGGTCELLLDLKYRCK</sequence>
<dbReference type="PROSITE" id="PS01187">
    <property type="entry name" value="EGF_CA"/>
    <property type="match status" value="2"/>
</dbReference>
<feature type="disulfide bond" evidence="12">
    <location>
        <begin position="67"/>
        <end position="76"/>
    </location>
</feature>
<feature type="domain" description="EGF-like" evidence="13">
    <location>
        <begin position="79"/>
        <end position="112"/>
    </location>
</feature>
<protein>
    <recommendedName>
        <fullName evidence="13">EGF-like domain-containing protein</fullName>
    </recommendedName>
</protein>
<dbReference type="Pfam" id="PF07645">
    <property type="entry name" value="EGF_CA"/>
    <property type="match status" value="2"/>
</dbReference>
<feature type="non-terminal residue" evidence="14">
    <location>
        <position position="1"/>
    </location>
</feature>
<keyword evidence="4" id="KW-0812">Transmembrane</keyword>
<dbReference type="AlphaFoldDB" id="C3Z8D5"/>
<keyword evidence="10 12" id="KW-1015">Disulfide bond</keyword>
<dbReference type="InterPro" id="IPR001881">
    <property type="entry name" value="EGF-like_Ca-bd_dom"/>
</dbReference>
<dbReference type="Pfam" id="PF00008">
    <property type="entry name" value="EGF"/>
    <property type="match status" value="1"/>
</dbReference>
<evidence type="ECO:0000313" key="14">
    <source>
        <dbReference type="EMBL" id="EEN51259.1"/>
    </source>
</evidence>
<dbReference type="PRINTS" id="PR00010">
    <property type="entry name" value="EGFBLOOD"/>
</dbReference>
<dbReference type="STRING" id="7739.C3Z8D5"/>
<dbReference type="InterPro" id="IPR000152">
    <property type="entry name" value="EGF-type_Asp/Asn_hydroxyl_site"/>
</dbReference>
<evidence type="ECO:0000256" key="12">
    <source>
        <dbReference type="PROSITE-ProRule" id="PRU00076"/>
    </source>
</evidence>
<reference evidence="14" key="1">
    <citation type="journal article" date="2008" name="Nature">
        <title>The amphioxus genome and the evolution of the chordate karyotype.</title>
        <authorList>
            <consortium name="US DOE Joint Genome Institute (JGI-PGF)"/>
            <person name="Putnam N.H."/>
            <person name="Butts T."/>
            <person name="Ferrier D.E.K."/>
            <person name="Furlong R.F."/>
            <person name="Hellsten U."/>
            <person name="Kawashima T."/>
            <person name="Robinson-Rechavi M."/>
            <person name="Shoguchi E."/>
            <person name="Terry A."/>
            <person name="Yu J.-K."/>
            <person name="Benito-Gutierrez E.L."/>
            <person name="Dubchak I."/>
            <person name="Garcia-Fernandez J."/>
            <person name="Gibson-Brown J.J."/>
            <person name="Grigoriev I.V."/>
            <person name="Horton A.C."/>
            <person name="de Jong P.J."/>
            <person name="Jurka J."/>
            <person name="Kapitonov V.V."/>
            <person name="Kohara Y."/>
            <person name="Kuroki Y."/>
            <person name="Lindquist E."/>
            <person name="Lucas S."/>
            <person name="Osoegawa K."/>
            <person name="Pennacchio L.A."/>
            <person name="Salamov A.A."/>
            <person name="Satou Y."/>
            <person name="Sauka-Spengler T."/>
            <person name="Schmutz J."/>
            <person name="Shin-I T."/>
            <person name="Toyoda A."/>
            <person name="Bronner-Fraser M."/>
            <person name="Fujiyama A."/>
            <person name="Holland L.Z."/>
            <person name="Holland P.W.H."/>
            <person name="Satoh N."/>
            <person name="Rokhsar D.S."/>
        </authorList>
    </citation>
    <scope>NUCLEOTIDE SEQUENCE [LARGE SCALE GENOMIC DNA]</scope>
    <source>
        <strain evidence="14">S238N-H82</strain>
        <tissue evidence="14">Testes</tissue>
    </source>
</reference>
<feature type="domain" description="EGF-like" evidence="13">
    <location>
        <begin position="121"/>
        <end position="167"/>
    </location>
</feature>
<keyword evidence="7" id="KW-0106">Calcium</keyword>
<evidence type="ECO:0000256" key="4">
    <source>
        <dbReference type="ARBA" id="ARBA00022692"/>
    </source>
</evidence>
<dbReference type="PANTHER" id="PTHR12916:SF11">
    <property type="entry name" value="MUCIN-4"/>
    <property type="match status" value="1"/>
</dbReference>
<dbReference type="EMBL" id="GG666593">
    <property type="protein sequence ID" value="EEN51259.1"/>
    <property type="molecule type" value="Genomic_DNA"/>
</dbReference>
<keyword evidence="8" id="KW-1133">Transmembrane helix</keyword>
<dbReference type="InterPro" id="IPR049883">
    <property type="entry name" value="NOTCH1_EGF-like"/>
</dbReference>
<dbReference type="PROSITE" id="PS00010">
    <property type="entry name" value="ASX_HYDROXYL"/>
    <property type="match status" value="4"/>
</dbReference>
<gene>
    <name evidence="14" type="ORF">BRAFLDRAFT_232973</name>
</gene>
<keyword evidence="3 12" id="KW-0245">EGF-like domain</keyword>
<evidence type="ECO:0000256" key="11">
    <source>
        <dbReference type="ARBA" id="ARBA00023180"/>
    </source>
</evidence>
<feature type="domain" description="EGF-like" evidence="13">
    <location>
        <begin position="41"/>
        <end position="77"/>
    </location>
</feature>
<evidence type="ECO:0000259" key="13">
    <source>
        <dbReference type="PROSITE" id="PS50026"/>
    </source>
</evidence>
<evidence type="ECO:0000256" key="2">
    <source>
        <dbReference type="ARBA" id="ARBA00022475"/>
    </source>
</evidence>
<dbReference type="GO" id="GO:0023052">
    <property type="term" value="P:signaling"/>
    <property type="evidence" value="ECO:0007669"/>
    <property type="project" value="UniProtKB-ARBA"/>
</dbReference>
<dbReference type="GO" id="GO:0005509">
    <property type="term" value="F:calcium ion binding"/>
    <property type="evidence" value="ECO:0007669"/>
    <property type="project" value="InterPro"/>
</dbReference>
<comment type="subcellular location">
    <subcellularLocation>
        <location evidence="1">Cell membrane</location>
        <topology evidence="1">Single-pass type I membrane protein</topology>
    </subcellularLocation>
</comment>
<dbReference type="PROSITE" id="PS01186">
    <property type="entry name" value="EGF_2"/>
    <property type="match status" value="2"/>
</dbReference>
<dbReference type="GO" id="GO:0005886">
    <property type="term" value="C:plasma membrane"/>
    <property type="evidence" value="ECO:0007669"/>
    <property type="project" value="UniProtKB-SubCell"/>
</dbReference>
<dbReference type="CDD" id="cd00054">
    <property type="entry name" value="EGF_CA"/>
    <property type="match status" value="3"/>
</dbReference>
<dbReference type="InterPro" id="IPR009030">
    <property type="entry name" value="Growth_fac_rcpt_cys_sf"/>
</dbReference>
<dbReference type="Gene3D" id="2.10.25.10">
    <property type="entry name" value="Laminin"/>
    <property type="match status" value="4"/>
</dbReference>
<dbReference type="GO" id="GO:0007154">
    <property type="term" value="P:cell communication"/>
    <property type="evidence" value="ECO:0007669"/>
    <property type="project" value="UniProtKB-ARBA"/>
</dbReference>
<dbReference type="PANTHER" id="PTHR12916">
    <property type="entry name" value="CYTOCHROME C OXIDASE POLYPEPTIDE VIC-2"/>
    <property type="match status" value="1"/>
</dbReference>
<keyword evidence="9" id="KW-0472">Membrane</keyword>
<evidence type="ECO:0000256" key="1">
    <source>
        <dbReference type="ARBA" id="ARBA00004251"/>
    </source>
</evidence>
<keyword evidence="6" id="KW-0677">Repeat</keyword>
<evidence type="ECO:0000256" key="9">
    <source>
        <dbReference type="ARBA" id="ARBA00023136"/>
    </source>
</evidence>
<keyword evidence="2" id="KW-1003">Cell membrane</keyword>
<dbReference type="Pfam" id="PF12947">
    <property type="entry name" value="EGF_3"/>
    <property type="match status" value="1"/>
</dbReference>
<dbReference type="SUPFAM" id="SSF57184">
    <property type="entry name" value="Growth factor receptor domain"/>
    <property type="match status" value="1"/>
</dbReference>
<evidence type="ECO:0000256" key="10">
    <source>
        <dbReference type="ARBA" id="ARBA00023157"/>
    </source>
</evidence>
<dbReference type="InParanoid" id="C3Z8D5"/>
<evidence type="ECO:0000256" key="3">
    <source>
        <dbReference type="ARBA" id="ARBA00022536"/>
    </source>
</evidence>
<dbReference type="InterPro" id="IPR018097">
    <property type="entry name" value="EGF_Ca-bd_CS"/>
</dbReference>
<dbReference type="SMART" id="SM00179">
    <property type="entry name" value="EGF_CA"/>
    <property type="match status" value="4"/>
</dbReference>
<dbReference type="InterPro" id="IPR024731">
    <property type="entry name" value="NELL2-like_EGF"/>
</dbReference>
<dbReference type="SUPFAM" id="SSF57196">
    <property type="entry name" value="EGF/Laminin"/>
    <property type="match status" value="2"/>
</dbReference>
<organism>
    <name type="scientific">Branchiostoma floridae</name>
    <name type="common">Florida lancelet</name>
    <name type="synonym">Amphioxus</name>
    <dbReference type="NCBI Taxonomy" id="7739"/>
    <lineage>
        <taxon>Eukaryota</taxon>
        <taxon>Metazoa</taxon>
        <taxon>Chordata</taxon>
        <taxon>Cephalochordata</taxon>
        <taxon>Leptocardii</taxon>
        <taxon>Amphioxiformes</taxon>
        <taxon>Branchiostomatidae</taxon>
        <taxon>Branchiostoma</taxon>
    </lineage>
</organism>
<dbReference type="eggNOG" id="KOG1217">
    <property type="taxonomic scope" value="Eukaryota"/>
</dbReference>
<comment type="caution">
    <text evidence="12">Lacks conserved residue(s) required for the propagation of feature annotation.</text>
</comment>
<evidence type="ECO:0000256" key="8">
    <source>
        <dbReference type="ARBA" id="ARBA00022989"/>
    </source>
</evidence>